<accession>A0A5J4PN22</accession>
<name>A0A5J4PN22_9ZZZZ</name>
<evidence type="ECO:0000313" key="1">
    <source>
        <dbReference type="EMBL" id="KAA6310572.1"/>
    </source>
</evidence>
<dbReference type="SUPFAM" id="SSF51998">
    <property type="entry name" value="PFL-like glycyl radical enzymes"/>
    <property type="match status" value="1"/>
</dbReference>
<comment type="caution">
    <text evidence="1">The sequence shown here is derived from an EMBL/GenBank/DDBJ whole genome shotgun (WGS) entry which is preliminary data.</text>
</comment>
<dbReference type="Gene3D" id="3.20.70.20">
    <property type="match status" value="1"/>
</dbReference>
<proteinExistence type="predicted"/>
<dbReference type="EMBL" id="SNRY01007357">
    <property type="protein sequence ID" value="KAA6310572.1"/>
    <property type="molecule type" value="Genomic_DNA"/>
</dbReference>
<protein>
    <submittedName>
        <fullName evidence="1">Uncharacterized protein</fullName>
    </submittedName>
</protein>
<reference evidence="1" key="1">
    <citation type="submission" date="2019-03" db="EMBL/GenBank/DDBJ databases">
        <title>Single cell metagenomics reveals metabolic interactions within the superorganism composed of flagellate Streblomastix strix and complex community of Bacteroidetes bacteria on its surface.</title>
        <authorList>
            <person name="Treitli S.C."/>
            <person name="Kolisko M."/>
            <person name="Husnik F."/>
            <person name="Keeling P."/>
            <person name="Hampl V."/>
        </authorList>
    </citation>
    <scope>NUCLEOTIDE SEQUENCE</scope>
    <source>
        <strain evidence="1">STM</strain>
    </source>
</reference>
<sequence>MTTYTYNEAIDGALKYFNGDQLAANVWVTKYCLKTKKDESDDSEEYLYFEQSPVEMFHRLISEIHRAGQKYENPLTYEELYEVLVDFKYIVLQGRPMAGIGNFFQISSLSNCFAIGYP</sequence>
<gene>
    <name evidence="1" type="ORF">EZS27_038146</name>
</gene>
<organism evidence="1">
    <name type="scientific">termite gut metagenome</name>
    <dbReference type="NCBI Taxonomy" id="433724"/>
    <lineage>
        <taxon>unclassified sequences</taxon>
        <taxon>metagenomes</taxon>
        <taxon>organismal metagenomes</taxon>
    </lineage>
</organism>
<dbReference type="AlphaFoldDB" id="A0A5J4PN22"/>